<keyword evidence="3" id="KW-1185">Reference proteome</keyword>
<dbReference type="EMBL" id="JAUIZM010000003">
    <property type="protein sequence ID" value="KAK1393485.1"/>
    <property type="molecule type" value="Genomic_DNA"/>
</dbReference>
<accession>A0AAD8IWY6</accession>
<dbReference type="Proteomes" id="UP001237642">
    <property type="component" value="Unassembled WGS sequence"/>
</dbReference>
<protein>
    <submittedName>
        <fullName evidence="2">Uncharacterized protein</fullName>
    </submittedName>
</protein>
<proteinExistence type="predicted"/>
<reference evidence="2" key="2">
    <citation type="submission" date="2023-05" db="EMBL/GenBank/DDBJ databases">
        <authorList>
            <person name="Schelkunov M.I."/>
        </authorList>
    </citation>
    <scope>NUCLEOTIDE SEQUENCE</scope>
    <source>
        <strain evidence="2">Hsosn_3</strain>
        <tissue evidence="2">Leaf</tissue>
    </source>
</reference>
<feature type="coiled-coil region" evidence="1">
    <location>
        <begin position="36"/>
        <end position="63"/>
    </location>
</feature>
<evidence type="ECO:0000313" key="2">
    <source>
        <dbReference type="EMBL" id="KAK1393485.1"/>
    </source>
</evidence>
<sequence>MLYLETLYWRIIHAFNGWRAFKKGQKSDPQRSRETCTKLSNANSALEQQLNQLRKLAAQHADAYQGDISDSDCLSSGWNKQLNQDMQVEIVKALLESRYSMLQTNSYHKRAKGSGHPLEDYCKSNPAEECKDFD</sequence>
<dbReference type="AlphaFoldDB" id="A0AAD8IWY6"/>
<evidence type="ECO:0000313" key="3">
    <source>
        <dbReference type="Proteomes" id="UP001237642"/>
    </source>
</evidence>
<comment type="caution">
    <text evidence="2">The sequence shown here is derived from an EMBL/GenBank/DDBJ whole genome shotgun (WGS) entry which is preliminary data.</text>
</comment>
<keyword evidence="1" id="KW-0175">Coiled coil</keyword>
<evidence type="ECO:0000256" key="1">
    <source>
        <dbReference type="SAM" id="Coils"/>
    </source>
</evidence>
<name>A0AAD8IWY6_9APIA</name>
<organism evidence="2 3">
    <name type="scientific">Heracleum sosnowskyi</name>
    <dbReference type="NCBI Taxonomy" id="360622"/>
    <lineage>
        <taxon>Eukaryota</taxon>
        <taxon>Viridiplantae</taxon>
        <taxon>Streptophyta</taxon>
        <taxon>Embryophyta</taxon>
        <taxon>Tracheophyta</taxon>
        <taxon>Spermatophyta</taxon>
        <taxon>Magnoliopsida</taxon>
        <taxon>eudicotyledons</taxon>
        <taxon>Gunneridae</taxon>
        <taxon>Pentapetalae</taxon>
        <taxon>asterids</taxon>
        <taxon>campanulids</taxon>
        <taxon>Apiales</taxon>
        <taxon>Apiaceae</taxon>
        <taxon>Apioideae</taxon>
        <taxon>apioid superclade</taxon>
        <taxon>Tordylieae</taxon>
        <taxon>Tordyliinae</taxon>
        <taxon>Heracleum</taxon>
    </lineage>
</organism>
<gene>
    <name evidence="2" type="ORF">POM88_012541</name>
</gene>
<reference evidence="2" key="1">
    <citation type="submission" date="2023-02" db="EMBL/GenBank/DDBJ databases">
        <title>Genome of toxic invasive species Heracleum sosnowskyi carries increased number of genes despite the absence of recent whole-genome duplications.</title>
        <authorList>
            <person name="Schelkunov M."/>
            <person name="Shtratnikova V."/>
            <person name="Makarenko M."/>
            <person name="Klepikova A."/>
            <person name="Omelchenko D."/>
            <person name="Novikova G."/>
            <person name="Obukhova E."/>
            <person name="Bogdanov V."/>
            <person name="Penin A."/>
            <person name="Logacheva M."/>
        </authorList>
    </citation>
    <scope>NUCLEOTIDE SEQUENCE</scope>
    <source>
        <strain evidence="2">Hsosn_3</strain>
        <tissue evidence="2">Leaf</tissue>
    </source>
</reference>